<dbReference type="Proteomes" id="UP000019681">
    <property type="component" value="Unassembled WGS sequence"/>
</dbReference>
<sequence>RGDNMAITTYTFKEICDKTGYKSSVIRYYEKEFNLSIPRDVNGRRYFTQKDLDKLLYIKRLQDEGFSNSQIKKHIQEGIYCTSEIAVSADTVHNNSSSYDCSSDFGISKLEEKLTSIEKSIEQLNEAIFSKERDLIISENMKLKMELKQKSYELFEIKEKLRYEKEKKRGFFSKLFNRK</sequence>
<evidence type="ECO:0000256" key="3">
    <source>
        <dbReference type="ARBA" id="ARBA00023125"/>
    </source>
</evidence>
<keyword evidence="7" id="KW-1185">Reference proteome</keyword>
<dbReference type="Gene3D" id="1.10.1660.10">
    <property type="match status" value="1"/>
</dbReference>
<organism evidence="6 7">
    <name type="scientific">Fervidicella metallireducens AeB</name>
    <dbReference type="NCBI Taxonomy" id="1403537"/>
    <lineage>
        <taxon>Bacteria</taxon>
        <taxon>Bacillati</taxon>
        <taxon>Bacillota</taxon>
        <taxon>Clostridia</taxon>
        <taxon>Eubacteriales</taxon>
        <taxon>Clostridiaceae</taxon>
        <taxon>Fervidicella</taxon>
    </lineage>
</organism>
<feature type="domain" description="HTH merR-type" evidence="5">
    <location>
        <begin position="9"/>
        <end position="77"/>
    </location>
</feature>
<protein>
    <recommendedName>
        <fullName evidence="5">HTH merR-type domain-containing protein</fullName>
    </recommendedName>
</protein>
<evidence type="ECO:0000256" key="1">
    <source>
        <dbReference type="ARBA" id="ARBA00022491"/>
    </source>
</evidence>
<dbReference type="InterPro" id="IPR009061">
    <property type="entry name" value="DNA-bd_dom_put_sf"/>
</dbReference>
<dbReference type="GO" id="GO:0003700">
    <property type="term" value="F:DNA-binding transcription factor activity"/>
    <property type="evidence" value="ECO:0007669"/>
    <property type="project" value="InterPro"/>
</dbReference>
<feature type="non-terminal residue" evidence="6">
    <location>
        <position position="1"/>
    </location>
</feature>
<keyword evidence="2" id="KW-0805">Transcription regulation</keyword>
<evidence type="ECO:0000256" key="2">
    <source>
        <dbReference type="ARBA" id="ARBA00023015"/>
    </source>
</evidence>
<dbReference type="CDD" id="cd04764">
    <property type="entry name" value="HTH_MlrA-like_sg1"/>
    <property type="match status" value="1"/>
</dbReference>
<dbReference type="SUPFAM" id="SSF46955">
    <property type="entry name" value="Putative DNA-binding domain"/>
    <property type="match status" value="1"/>
</dbReference>
<dbReference type="GO" id="GO:0003677">
    <property type="term" value="F:DNA binding"/>
    <property type="evidence" value="ECO:0007669"/>
    <property type="project" value="UniProtKB-KW"/>
</dbReference>
<dbReference type="SMART" id="SM00422">
    <property type="entry name" value="HTH_MERR"/>
    <property type="match status" value="1"/>
</dbReference>
<keyword evidence="4" id="KW-0804">Transcription</keyword>
<dbReference type="PANTHER" id="PTHR30204">
    <property type="entry name" value="REDOX-CYCLING DRUG-SENSING TRANSCRIPTIONAL ACTIVATOR SOXR"/>
    <property type="match status" value="1"/>
</dbReference>
<accession>A0A017RR19</accession>
<comment type="caution">
    <text evidence="6">The sequence shown here is derived from an EMBL/GenBank/DDBJ whole genome shotgun (WGS) entry which is preliminary data.</text>
</comment>
<name>A0A017RR19_9CLOT</name>
<dbReference type="Pfam" id="PF13411">
    <property type="entry name" value="MerR_1"/>
    <property type="match status" value="1"/>
</dbReference>
<dbReference type="InterPro" id="IPR047057">
    <property type="entry name" value="MerR_fam"/>
</dbReference>
<evidence type="ECO:0000313" key="7">
    <source>
        <dbReference type="Proteomes" id="UP000019681"/>
    </source>
</evidence>
<dbReference type="InterPro" id="IPR000551">
    <property type="entry name" value="MerR-type_HTH_dom"/>
</dbReference>
<keyword evidence="3" id="KW-0238">DNA-binding</keyword>
<dbReference type="STRING" id="1403537.Q428_14600"/>
<evidence type="ECO:0000313" key="6">
    <source>
        <dbReference type="EMBL" id="EYE87203.1"/>
    </source>
</evidence>
<dbReference type="PROSITE" id="PS50937">
    <property type="entry name" value="HTH_MERR_2"/>
    <property type="match status" value="1"/>
</dbReference>
<dbReference type="RefSeq" id="WP_051515189.1">
    <property type="nucleotide sequence ID" value="NZ_AZQP01000095.1"/>
</dbReference>
<proteinExistence type="predicted"/>
<evidence type="ECO:0000256" key="4">
    <source>
        <dbReference type="ARBA" id="ARBA00023163"/>
    </source>
</evidence>
<evidence type="ECO:0000259" key="5">
    <source>
        <dbReference type="PROSITE" id="PS50937"/>
    </source>
</evidence>
<reference evidence="6 7" key="1">
    <citation type="journal article" date="2014" name="Genome Announc.">
        <title>Draft Genome Sequence of Fervidicella metallireducens Strain AeBT, an Iron-Reducing Thermoanaerobe from the Great Artesian Basin.</title>
        <authorList>
            <person name="Patel B.K."/>
        </authorList>
    </citation>
    <scope>NUCLEOTIDE SEQUENCE [LARGE SCALE GENOMIC DNA]</scope>
    <source>
        <strain evidence="6 7">AeB</strain>
    </source>
</reference>
<dbReference type="EMBL" id="AZQP01000095">
    <property type="protein sequence ID" value="EYE87203.1"/>
    <property type="molecule type" value="Genomic_DNA"/>
</dbReference>
<gene>
    <name evidence="6" type="ORF">Q428_14600</name>
</gene>
<dbReference type="AlphaFoldDB" id="A0A017RR19"/>
<keyword evidence="1" id="KW-0678">Repressor</keyword>
<dbReference type="PANTHER" id="PTHR30204:SF69">
    <property type="entry name" value="MERR-FAMILY TRANSCRIPTIONAL REGULATOR"/>
    <property type="match status" value="1"/>
</dbReference>